<dbReference type="SUPFAM" id="SSF116922">
    <property type="entry name" value="YugE-like"/>
    <property type="match status" value="1"/>
</dbReference>
<evidence type="ECO:0000313" key="1">
    <source>
        <dbReference type="EMBL" id="MCE5170112.1"/>
    </source>
</evidence>
<accession>A0ABS8YGA2</accession>
<protein>
    <submittedName>
        <fullName evidence="1">Uncharacterized protein</fullName>
    </submittedName>
</protein>
<dbReference type="RefSeq" id="WP_083858941.1">
    <property type="nucleotide sequence ID" value="NZ_JAJNBZ010000008.1"/>
</dbReference>
<dbReference type="Gene3D" id="1.10.340.20">
    <property type="entry name" value="Apc36109-like domain"/>
    <property type="match status" value="1"/>
</dbReference>
<dbReference type="EMBL" id="JAJNBZ010000008">
    <property type="protein sequence ID" value="MCE5170112.1"/>
    <property type="molecule type" value="Genomic_DNA"/>
</dbReference>
<reference evidence="1 2" key="1">
    <citation type="submission" date="2021-11" db="EMBL/GenBank/DDBJ databases">
        <title>Draft genome sequence of Paenibacillus profundus YoMME, a new Gram-positive bacteria with exoelectrogenic properties.</title>
        <authorList>
            <person name="Hubenova Y."/>
            <person name="Hubenova E."/>
            <person name="Manasiev Y."/>
            <person name="Peykov S."/>
            <person name="Mitov M."/>
        </authorList>
    </citation>
    <scope>NUCLEOTIDE SEQUENCE [LARGE SCALE GENOMIC DNA]</scope>
    <source>
        <strain evidence="1 2">YoMME</strain>
    </source>
</reference>
<proteinExistence type="predicted"/>
<gene>
    <name evidence="1" type="ORF">LQV63_12410</name>
</gene>
<dbReference type="InterPro" id="IPR023162">
    <property type="entry name" value="Apc36109-like_dom_sf"/>
</dbReference>
<dbReference type="Proteomes" id="UP001199916">
    <property type="component" value="Unassembled WGS sequence"/>
</dbReference>
<evidence type="ECO:0000313" key="2">
    <source>
        <dbReference type="Proteomes" id="UP001199916"/>
    </source>
</evidence>
<name>A0ABS8YGA2_9BACL</name>
<organism evidence="1 2">
    <name type="scientific">Paenibacillus profundus</name>
    <dbReference type="NCBI Taxonomy" id="1173085"/>
    <lineage>
        <taxon>Bacteria</taxon>
        <taxon>Bacillati</taxon>
        <taxon>Bacillota</taxon>
        <taxon>Bacilli</taxon>
        <taxon>Bacillales</taxon>
        <taxon>Paenibacillaceae</taxon>
        <taxon>Paenibacillus</taxon>
    </lineage>
</organism>
<comment type="caution">
    <text evidence="1">The sequence shown here is derived from an EMBL/GenBank/DDBJ whole genome shotgun (WGS) entry which is preliminary data.</text>
</comment>
<sequence>MKAQKQGVLFIIIHLSEKDKHRWKQSGLFRRLKAIVDDWDPLGLLALGAPNDEYDCLTVHIVELYERQLDMPEMAERLEQCMEEHFGIGPSIMGPERLQLWREGTASFCKRLEWEREMLAENQ</sequence>
<keyword evidence="2" id="KW-1185">Reference proteome</keyword>